<keyword evidence="4 7" id="KW-0812">Transmembrane</keyword>
<dbReference type="InterPro" id="IPR002656">
    <property type="entry name" value="Acyl_transf_3_dom"/>
</dbReference>
<reference evidence="9" key="1">
    <citation type="journal article" date="2021" name="PeerJ">
        <title>Extensive microbial diversity within the chicken gut microbiome revealed by metagenomics and culture.</title>
        <authorList>
            <person name="Gilroy R."/>
            <person name="Ravi A."/>
            <person name="Getino M."/>
            <person name="Pursley I."/>
            <person name="Horton D.L."/>
            <person name="Alikhan N.F."/>
            <person name="Baker D."/>
            <person name="Gharbi K."/>
            <person name="Hall N."/>
            <person name="Watson M."/>
            <person name="Adriaenssens E.M."/>
            <person name="Foster-Nyarko E."/>
            <person name="Jarju S."/>
            <person name="Secka A."/>
            <person name="Antonio M."/>
            <person name="Oren A."/>
            <person name="Chaudhuri R.R."/>
            <person name="La Ragione R."/>
            <person name="Hildebrand F."/>
            <person name="Pallen M.J."/>
        </authorList>
    </citation>
    <scope>NUCLEOTIDE SEQUENCE</scope>
    <source>
        <strain evidence="9">5032</strain>
    </source>
</reference>
<keyword evidence="3" id="KW-1003">Cell membrane</keyword>
<feature type="transmembrane region" description="Helical" evidence="7">
    <location>
        <begin position="192"/>
        <end position="208"/>
    </location>
</feature>
<evidence type="ECO:0000256" key="4">
    <source>
        <dbReference type="ARBA" id="ARBA00022692"/>
    </source>
</evidence>
<feature type="transmembrane region" description="Helical" evidence="7">
    <location>
        <begin position="143"/>
        <end position="160"/>
    </location>
</feature>
<evidence type="ECO:0000313" key="9">
    <source>
        <dbReference type="EMBL" id="HJA79733.1"/>
    </source>
</evidence>
<comment type="similarity">
    <text evidence="2">Belongs to the acyltransferase 3 family.</text>
</comment>
<feature type="transmembrane region" description="Helical" evidence="7">
    <location>
        <begin position="89"/>
        <end position="106"/>
    </location>
</feature>
<dbReference type="GO" id="GO:0009246">
    <property type="term" value="P:enterobacterial common antigen biosynthetic process"/>
    <property type="evidence" value="ECO:0007669"/>
    <property type="project" value="TreeGrafter"/>
</dbReference>
<keyword evidence="9" id="KW-0012">Acyltransferase</keyword>
<evidence type="ECO:0000256" key="3">
    <source>
        <dbReference type="ARBA" id="ARBA00022475"/>
    </source>
</evidence>
<sequence>MQTQKYDMTFHYFRAFAIVCVMFTHLWHDPPFLEGFEAEKRLVTALSDTLFHSSTIYFIFISGYLFEYVNRRKAFSVPAFYLSKVRNVLTPYLIISGLLLLTGTLMDRWGAGVPAFINEGMPVTSPADVLICLLYGTASLTPYWYIPFILSVFVISPVFFHMSNERLSRLLVPLSVLPLLVPRGLLFFFRNYCYFLPIFLLGIFFARNRERCMDFIVRHLRGIVHIALFTSAVIFVNFYLDFIPNTETAYYVQKLAIGMCVILLLERRQQPSPLLDLLARYSFPLFFLHVIVQHICDPALFAGLLPLCGGFLVPASLLVALLESVLCLLLVRAVKKALGKRSRYVIGG</sequence>
<keyword evidence="9" id="KW-0808">Transferase</keyword>
<evidence type="ECO:0000259" key="8">
    <source>
        <dbReference type="Pfam" id="PF01757"/>
    </source>
</evidence>
<protein>
    <submittedName>
        <fullName evidence="9">Acyltransferase</fullName>
    </submittedName>
</protein>
<evidence type="ECO:0000256" key="6">
    <source>
        <dbReference type="ARBA" id="ARBA00023136"/>
    </source>
</evidence>
<feature type="domain" description="Acyltransferase 3" evidence="8">
    <location>
        <begin position="11"/>
        <end position="321"/>
    </location>
</feature>
<dbReference type="PANTHER" id="PTHR40074:SF2">
    <property type="entry name" value="O-ACETYLTRANSFERASE WECH"/>
    <property type="match status" value="1"/>
</dbReference>
<accession>A0A9D2HQ40</accession>
<feature type="transmembrane region" description="Helical" evidence="7">
    <location>
        <begin position="50"/>
        <end position="69"/>
    </location>
</feature>
<evidence type="ECO:0000313" key="10">
    <source>
        <dbReference type="Proteomes" id="UP000823821"/>
    </source>
</evidence>
<keyword evidence="6 7" id="KW-0472">Membrane</keyword>
<feature type="transmembrane region" description="Helical" evidence="7">
    <location>
        <begin position="248"/>
        <end position="265"/>
    </location>
</feature>
<gene>
    <name evidence="9" type="ORF">H9784_09255</name>
</gene>
<dbReference type="Pfam" id="PF01757">
    <property type="entry name" value="Acyl_transf_3"/>
    <property type="match status" value="1"/>
</dbReference>
<dbReference type="Proteomes" id="UP000823821">
    <property type="component" value="Unassembled WGS sequence"/>
</dbReference>
<evidence type="ECO:0000256" key="1">
    <source>
        <dbReference type="ARBA" id="ARBA00004651"/>
    </source>
</evidence>
<evidence type="ECO:0000256" key="7">
    <source>
        <dbReference type="SAM" id="Phobius"/>
    </source>
</evidence>
<dbReference type="GO" id="GO:0005886">
    <property type="term" value="C:plasma membrane"/>
    <property type="evidence" value="ECO:0007669"/>
    <property type="project" value="UniProtKB-SubCell"/>
</dbReference>
<comment type="caution">
    <text evidence="9">The sequence shown here is derived from an EMBL/GenBank/DDBJ whole genome shotgun (WGS) entry which is preliminary data.</text>
</comment>
<comment type="subcellular location">
    <subcellularLocation>
        <location evidence="1">Cell membrane</location>
        <topology evidence="1">Multi-pass membrane protein</topology>
    </subcellularLocation>
</comment>
<reference evidence="9" key="2">
    <citation type="submission" date="2021-04" db="EMBL/GenBank/DDBJ databases">
        <authorList>
            <person name="Gilroy R."/>
        </authorList>
    </citation>
    <scope>NUCLEOTIDE SEQUENCE</scope>
    <source>
        <strain evidence="9">5032</strain>
    </source>
</reference>
<proteinExistence type="inferred from homology"/>
<dbReference type="EMBL" id="DWZD01000048">
    <property type="protein sequence ID" value="HJA79733.1"/>
    <property type="molecule type" value="Genomic_DNA"/>
</dbReference>
<dbReference type="GO" id="GO:0016413">
    <property type="term" value="F:O-acetyltransferase activity"/>
    <property type="evidence" value="ECO:0007669"/>
    <property type="project" value="TreeGrafter"/>
</dbReference>
<evidence type="ECO:0000256" key="5">
    <source>
        <dbReference type="ARBA" id="ARBA00022989"/>
    </source>
</evidence>
<feature type="transmembrane region" description="Helical" evidence="7">
    <location>
        <begin position="12"/>
        <end position="28"/>
    </location>
</feature>
<dbReference type="PANTHER" id="PTHR40074">
    <property type="entry name" value="O-ACETYLTRANSFERASE WECH"/>
    <property type="match status" value="1"/>
</dbReference>
<organism evidence="9 10">
    <name type="scientific">Candidatus Desulfovibrio intestinavium</name>
    <dbReference type="NCBI Taxonomy" id="2838534"/>
    <lineage>
        <taxon>Bacteria</taxon>
        <taxon>Pseudomonadati</taxon>
        <taxon>Thermodesulfobacteriota</taxon>
        <taxon>Desulfovibrionia</taxon>
        <taxon>Desulfovibrionales</taxon>
        <taxon>Desulfovibrionaceae</taxon>
        <taxon>Desulfovibrio</taxon>
    </lineage>
</organism>
<keyword evidence="5 7" id="KW-1133">Transmembrane helix</keyword>
<dbReference type="AlphaFoldDB" id="A0A9D2HQ40"/>
<feature type="transmembrane region" description="Helical" evidence="7">
    <location>
        <begin position="277"/>
        <end position="295"/>
    </location>
</feature>
<feature type="transmembrane region" description="Helical" evidence="7">
    <location>
        <begin position="167"/>
        <end position="186"/>
    </location>
</feature>
<feature type="transmembrane region" description="Helical" evidence="7">
    <location>
        <begin position="220"/>
        <end position="242"/>
    </location>
</feature>
<name>A0A9D2HQ40_9BACT</name>
<evidence type="ECO:0000256" key="2">
    <source>
        <dbReference type="ARBA" id="ARBA00007400"/>
    </source>
</evidence>
<feature type="transmembrane region" description="Helical" evidence="7">
    <location>
        <begin position="301"/>
        <end position="331"/>
    </location>
</feature>